<feature type="transmembrane region" description="Helical" evidence="1">
    <location>
        <begin position="7"/>
        <end position="27"/>
    </location>
</feature>
<dbReference type="AlphaFoldDB" id="A0A202FEX5"/>
<dbReference type="Proteomes" id="UP000196232">
    <property type="component" value="Unassembled WGS sequence"/>
</dbReference>
<protein>
    <submittedName>
        <fullName evidence="2">Uncharacterized protein</fullName>
    </submittedName>
</protein>
<accession>A0A202FEX5</accession>
<gene>
    <name evidence="2" type="ORF">LKACC16343_00104</name>
</gene>
<reference evidence="2 3" key="1">
    <citation type="submission" date="2017-03" db="EMBL/GenBank/DDBJ databases">
        <title>Genome sequence of Lactobacillus bobalius KACC 16343.</title>
        <authorList>
            <person name="Chun J."/>
        </authorList>
    </citation>
    <scope>NUCLEOTIDE SEQUENCE [LARGE SCALE GENOMIC DNA]</scope>
    <source>
        <strain evidence="2 3">KACC 16343</strain>
    </source>
</reference>
<keyword evidence="1" id="KW-1133">Transmembrane helix</keyword>
<evidence type="ECO:0000256" key="1">
    <source>
        <dbReference type="SAM" id="Phobius"/>
    </source>
</evidence>
<evidence type="ECO:0000313" key="3">
    <source>
        <dbReference type="Proteomes" id="UP000196232"/>
    </source>
</evidence>
<evidence type="ECO:0000313" key="2">
    <source>
        <dbReference type="EMBL" id="OVE98992.1"/>
    </source>
</evidence>
<keyword evidence="1" id="KW-0472">Membrane</keyword>
<organism evidence="2 3">
    <name type="scientific">Companilactobacillus bobalius</name>
    <dbReference type="NCBI Taxonomy" id="2801451"/>
    <lineage>
        <taxon>Bacteria</taxon>
        <taxon>Bacillati</taxon>
        <taxon>Bacillota</taxon>
        <taxon>Bacilli</taxon>
        <taxon>Lactobacillales</taxon>
        <taxon>Lactobacillaceae</taxon>
        <taxon>Companilactobacillus</taxon>
    </lineage>
</organism>
<dbReference type="RefSeq" id="WP_056952780.1">
    <property type="nucleotide sequence ID" value="NZ_LNUA01000032.1"/>
</dbReference>
<name>A0A202FEX5_9LACO</name>
<dbReference type="EMBL" id="MYFM01000001">
    <property type="protein sequence ID" value="OVE98992.1"/>
    <property type="molecule type" value="Genomic_DNA"/>
</dbReference>
<sequence length="145" mass="16983">MNNKVARIIWIICILIIMGVVGIPKLYQNYHSAPYYNSTNKTIILENEKIHRLNKYQKRQFTKIAKKAINEKDEPFNWQNCRINLRNVCKLSNKHEYKIIVEIRSTLNVKIVNSMIIKLNNRDLINPYDFSVKEYSSGSPGIGKV</sequence>
<keyword evidence="1" id="KW-0812">Transmembrane</keyword>
<comment type="caution">
    <text evidence="2">The sequence shown here is derived from an EMBL/GenBank/DDBJ whole genome shotgun (WGS) entry which is preliminary data.</text>
</comment>
<proteinExistence type="predicted"/>